<evidence type="ECO:0000313" key="1">
    <source>
        <dbReference type="Ensembl" id="ENSMFAP00000047646.1"/>
    </source>
</evidence>
<accession>A0A7N9C9W3</accession>
<dbReference type="Proteomes" id="UP000233100">
    <property type="component" value="Chromosome 4"/>
</dbReference>
<name>A0A7N9C9W3_MACFA</name>
<dbReference type="AlphaFoldDB" id="A0A7N9C9W3"/>
<proteinExistence type="predicted"/>
<reference evidence="1 2" key="1">
    <citation type="submission" date="2013-03" db="EMBL/GenBank/DDBJ databases">
        <authorList>
            <person name="Warren W."/>
            <person name="Wilson R.K."/>
        </authorList>
    </citation>
    <scope>NUCLEOTIDE SEQUENCE</scope>
</reference>
<reference evidence="1" key="3">
    <citation type="submission" date="2025-09" db="UniProtKB">
        <authorList>
            <consortium name="Ensembl"/>
        </authorList>
    </citation>
    <scope>IDENTIFICATION</scope>
</reference>
<dbReference type="Ensembl" id="ENSMFAT00000082369.1">
    <property type="protein sequence ID" value="ENSMFAP00000047646.1"/>
    <property type="gene ID" value="ENSMFAG00000058205.1"/>
</dbReference>
<organism evidence="1 2">
    <name type="scientific">Macaca fascicularis</name>
    <name type="common">Crab-eating macaque</name>
    <name type="synonym">Cynomolgus monkey</name>
    <dbReference type="NCBI Taxonomy" id="9541"/>
    <lineage>
        <taxon>Eukaryota</taxon>
        <taxon>Metazoa</taxon>
        <taxon>Chordata</taxon>
        <taxon>Craniata</taxon>
        <taxon>Vertebrata</taxon>
        <taxon>Euteleostomi</taxon>
        <taxon>Mammalia</taxon>
        <taxon>Eutheria</taxon>
        <taxon>Euarchontoglires</taxon>
        <taxon>Primates</taxon>
        <taxon>Haplorrhini</taxon>
        <taxon>Catarrhini</taxon>
        <taxon>Cercopithecidae</taxon>
        <taxon>Cercopithecinae</taxon>
        <taxon>Macaca</taxon>
    </lineage>
</organism>
<dbReference type="GeneTree" id="ENSGT01150000286916"/>
<keyword evidence="2" id="KW-1185">Reference proteome</keyword>
<protein>
    <submittedName>
        <fullName evidence="1">Uncharacterized protein</fullName>
    </submittedName>
</protein>
<evidence type="ECO:0000313" key="2">
    <source>
        <dbReference type="Proteomes" id="UP000233100"/>
    </source>
</evidence>
<reference evidence="1" key="2">
    <citation type="submission" date="2025-08" db="UniProtKB">
        <authorList>
            <consortium name="Ensembl"/>
        </authorList>
    </citation>
    <scope>IDENTIFICATION</scope>
</reference>
<sequence length="196" mass="22554">MDLLARRPQKPLSESHLGVGVLSVSRPILLTCCPANKCLLLSSAANLGVDVLALLCQAVQEAWHQHLLSFWGAFRKLPIMVEGEEGAGISHRKSRNKSLRELLHCWWERKLVQPLWKTVWRKVELPFDLAIPLLGIYPEENKSLYEKDTCTCMFIAAQFAIAKTWNQPKCPQIKKWIKKLWCMYMIEYYSAIKGMN</sequence>